<dbReference type="PRINTS" id="PR00080">
    <property type="entry name" value="SDRFAMILY"/>
</dbReference>
<organism evidence="3 4">
    <name type="scientific">Vibrio nigripulchritudo SOn1</name>
    <dbReference type="NCBI Taxonomy" id="1238450"/>
    <lineage>
        <taxon>Bacteria</taxon>
        <taxon>Pseudomonadati</taxon>
        <taxon>Pseudomonadota</taxon>
        <taxon>Gammaproteobacteria</taxon>
        <taxon>Vibrionales</taxon>
        <taxon>Vibrionaceae</taxon>
        <taxon>Vibrio</taxon>
    </lineage>
</organism>
<dbReference type="CDD" id="cd05233">
    <property type="entry name" value="SDR_c"/>
    <property type="match status" value="1"/>
</dbReference>
<keyword evidence="2" id="KW-0560">Oxidoreductase</keyword>
<dbReference type="Pfam" id="PF13561">
    <property type="entry name" value="adh_short_C2"/>
    <property type="match status" value="1"/>
</dbReference>
<comment type="similarity">
    <text evidence="1">Belongs to the short-chain dehydrogenases/reductases (SDR) family.</text>
</comment>
<protein>
    <submittedName>
        <fullName evidence="3">3-OXOACYL-(ACYL CARRIER PROTEIN) REDUCTASE-RELATED protein</fullName>
    </submittedName>
</protein>
<dbReference type="Gene3D" id="3.40.50.720">
    <property type="entry name" value="NAD(P)-binding Rossmann-like Domain"/>
    <property type="match status" value="1"/>
</dbReference>
<dbReference type="SUPFAM" id="SSF51735">
    <property type="entry name" value="NAD(P)-binding Rossmann-fold domains"/>
    <property type="match status" value="1"/>
</dbReference>
<dbReference type="InterPro" id="IPR002347">
    <property type="entry name" value="SDR_fam"/>
</dbReference>
<dbReference type="AlphaFoldDB" id="A0AAV2VXJ6"/>
<dbReference type="RefSeq" id="WP_022613428.1">
    <property type="nucleotide sequence ID" value="NZ_LK391965.1"/>
</dbReference>
<dbReference type="FunFam" id="3.40.50.720:FF:000084">
    <property type="entry name" value="Short-chain dehydrogenase reductase"/>
    <property type="match status" value="1"/>
</dbReference>
<dbReference type="PRINTS" id="PR00081">
    <property type="entry name" value="GDHRDH"/>
</dbReference>
<dbReference type="EMBL" id="CAOF01000176">
    <property type="protein sequence ID" value="CCO49233.1"/>
    <property type="molecule type" value="Genomic_DNA"/>
</dbReference>
<comment type="caution">
    <text evidence="3">The sequence shown here is derived from an EMBL/GenBank/DDBJ whole genome shotgun (WGS) entry which is preliminary data.</text>
</comment>
<evidence type="ECO:0000256" key="2">
    <source>
        <dbReference type="ARBA" id="ARBA00023002"/>
    </source>
</evidence>
<dbReference type="GO" id="GO:0016491">
    <property type="term" value="F:oxidoreductase activity"/>
    <property type="evidence" value="ECO:0007669"/>
    <property type="project" value="UniProtKB-KW"/>
</dbReference>
<evidence type="ECO:0000313" key="4">
    <source>
        <dbReference type="Proteomes" id="UP000018211"/>
    </source>
</evidence>
<accession>A0AAV2VXJ6</accession>
<reference evidence="3 4" key="1">
    <citation type="journal article" date="2013" name="ISME J.">
        <title>Comparative genomics of pathogenic lineages of Vibrio nigripulchritudo identifies virulence-associated traits.</title>
        <authorList>
            <person name="Goudenege D."/>
            <person name="Labreuche Y."/>
            <person name="Krin E."/>
            <person name="Ansquer D."/>
            <person name="Mangenot S."/>
            <person name="Calteau A."/>
            <person name="Medigue C."/>
            <person name="Mazel D."/>
            <person name="Polz M.F."/>
            <person name="Le Roux F."/>
        </authorList>
    </citation>
    <scope>NUCLEOTIDE SEQUENCE [LARGE SCALE GENOMIC DNA]</scope>
    <source>
        <strain evidence="3 4">SOn1</strain>
    </source>
</reference>
<dbReference type="PANTHER" id="PTHR24321:SF11">
    <property type="entry name" value="BLR0893 PROTEIN"/>
    <property type="match status" value="1"/>
</dbReference>
<gene>
    <name evidence="3" type="ORF">VIBNISOn1_800014</name>
</gene>
<evidence type="ECO:0000256" key="1">
    <source>
        <dbReference type="ARBA" id="ARBA00006484"/>
    </source>
</evidence>
<name>A0AAV2VXJ6_9VIBR</name>
<sequence>MTRLKGKVAVITGAADGIGQVIAETMAKEGASVVLADIQEEKGQQATQSIAESGGKALFIKTDVSQEKDMQALLEQTVQRYGKLDILVNNAAVAIGGMPINEMTEEQWQKIIAVNFSSVFRGCKFAIPHMIKNGSGSIINMASAQAHNGLQGWSAYAGIKGGVIAMSKQLAVEFGPNNIRVNTISPGTISTPMVEKVIRESEDGESIMRSFVDMHPIGRIGKPEEVAETAVYLASDASGFTTGTDIRVDGGLCITARYKPDSWY</sequence>
<dbReference type="NCBIfam" id="NF005559">
    <property type="entry name" value="PRK07231.1"/>
    <property type="match status" value="1"/>
</dbReference>
<dbReference type="PANTHER" id="PTHR24321">
    <property type="entry name" value="DEHYDROGENASES, SHORT CHAIN"/>
    <property type="match status" value="1"/>
</dbReference>
<evidence type="ECO:0000313" key="3">
    <source>
        <dbReference type="EMBL" id="CCO49233.1"/>
    </source>
</evidence>
<proteinExistence type="inferred from homology"/>
<dbReference type="Proteomes" id="UP000018211">
    <property type="component" value="Unassembled WGS sequence"/>
</dbReference>
<dbReference type="InterPro" id="IPR036291">
    <property type="entry name" value="NAD(P)-bd_dom_sf"/>
</dbReference>